<keyword evidence="4" id="KW-0804">Transcription</keyword>
<dbReference type="InterPro" id="IPR000847">
    <property type="entry name" value="LysR_HTH_N"/>
</dbReference>
<dbReference type="PANTHER" id="PTHR30419">
    <property type="entry name" value="HTH-TYPE TRANSCRIPTIONAL REGULATOR YBHD"/>
    <property type="match status" value="1"/>
</dbReference>
<dbReference type="Pfam" id="PF03466">
    <property type="entry name" value="LysR_substrate"/>
    <property type="match status" value="1"/>
</dbReference>
<dbReference type="CDD" id="cd05466">
    <property type="entry name" value="PBP2_LTTR_substrate"/>
    <property type="match status" value="1"/>
</dbReference>
<keyword evidence="3" id="KW-0238">DNA-binding</keyword>
<name>A0A1Z3HGL4_9CYAN</name>
<dbReference type="Pfam" id="PF00126">
    <property type="entry name" value="HTH_1"/>
    <property type="match status" value="1"/>
</dbReference>
<dbReference type="InterPro" id="IPR036388">
    <property type="entry name" value="WH-like_DNA-bd_sf"/>
</dbReference>
<dbReference type="EMBL" id="CP021983">
    <property type="protein sequence ID" value="ASC69378.1"/>
    <property type="molecule type" value="Genomic_DNA"/>
</dbReference>
<dbReference type="FunFam" id="1.10.10.10:FF:000001">
    <property type="entry name" value="LysR family transcriptional regulator"/>
    <property type="match status" value="1"/>
</dbReference>
<dbReference type="SUPFAM" id="SSF46785">
    <property type="entry name" value="Winged helix' DNA-binding domain"/>
    <property type="match status" value="1"/>
</dbReference>
<gene>
    <name evidence="6" type="ORF">XM38_003050</name>
</gene>
<comment type="similarity">
    <text evidence="1">Belongs to the LysR transcriptional regulatory family.</text>
</comment>
<dbReference type="PROSITE" id="PS50931">
    <property type="entry name" value="HTH_LYSR"/>
    <property type="match status" value="1"/>
</dbReference>
<dbReference type="PRINTS" id="PR00039">
    <property type="entry name" value="HTHLYSR"/>
</dbReference>
<evidence type="ECO:0000313" key="6">
    <source>
        <dbReference type="EMBL" id="ASC69378.1"/>
    </source>
</evidence>
<accession>A0A1Z3HGL4</accession>
<dbReference type="AlphaFoldDB" id="A0A1Z3HGL4"/>
<dbReference type="Gene3D" id="1.10.10.10">
    <property type="entry name" value="Winged helix-like DNA-binding domain superfamily/Winged helix DNA-binding domain"/>
    <property type="match status" value="1"/>
</dbReference>
<dbReference type="InterPro" id="IPR005119">
    <property type="entry name" value="LysR_subst-bd"/>
</dbReference>
<evidence type="ECO:0000256" key="3">
    <source>
        <dbReference type="ARBA" id="ARBA00023125"/>
    </source>
</evidence>
<sequence>MGKINPYRLKISQLRALVTIADSGSFSDAALQLNLSQSAVSHAIATLEEELGVVLLSRSRQGAILTPIGAQITEEARRVLQGLEHLCRQAQAARGLQAGQVRIAGFRSVATHLLPVVIQQFRQQYPGLGITINEYQNFQQVEEDLRQGRADVGFTYLPTQPEFEAWELLHDRYVVLLPPAPEPPPQPFTWPHLSTYPLILGPAHDSDRTYVDRHLRRCGVTVKPTYEVKEDSTILGMVKRGLGATIMARLAAEPIPSGIRVAEVPVPLERVIGLIVLKDALLPPAVYAFIDIFKTVVQQVPLDMIDSASPVVSLPFPDQGNSSVPPQ</sequence>
<evidence type="ECO:0000259" key="5">
    <source>
        <dbReference type="PROSITE" id="PS50931"/>
    </source>
</evidence>
<dbReference type="KEGG" id="hhg:XM38_003050"/>
<protein>
    <submittedName>
        <fullName evidence="6">LysR family transcriptional regulator</fullName>
    </submittedName>
</protein>
<proteinExistence type="inferred from homology"/>
<dbReference type="SUPFAM" id="SSF53850">
    <property type="entry name" value="Periplasmic binding protein-like II"/>
    <property type="match status" value="1"/>
</dbReference>
<keyword evidence="7" id="KW-1185">Reference proteome</keyword>
<dbReference type="InterPro" id="IPR036390">
    <property type="entry name" value="WH_DNA-bd_sf"/>
</dbReference>
<evidence type="ECO:0000256" key="2">
    <source>
        <dbReference type="ARBA" id="ARBA00023015"/>
    </source>
</evidence>
<evidence type="ECO:0000256" key="1">
    <source>
        <dbReference type="ARBA" id="ARBA00009437"/>
    </source>
</evidence>
<dbReference type="PANTHER" id="PTHR30419:SF8">
    <property type="entry name" value="NITROGEN ASSIMILATION TRANSCRIPTIONAL ACTIVATOR-RELATED"/>
    <property type="match status" value="1"/>
</dbReference>
<dbReference type="OrthoDB" id="63123at2"/>
<dbReference type="InterPro" id="IPR050950">
    <property type="entry name" value="HTH-type_LysR_regulators"/>
</dbReference>
<keyword evidence="2" id="KW-0805">Transcription regulation</keyword>
<reference evidence="6 7" key="1">
    <citation type="journal article" date="2016" name="Biochim. Biophys. Acta">
        <title>Characterization of red-shifted phycobilisomes isolated from the chlorophyll f-containing cyanobacterium Halomicronema hongdechloris.</title>
        <authorList>
            <person name="Li Y."/>
            <person name="Lin Y."/>
            <person name="Garvey C.J."/>
            <person name="Birch D."/>
            <person name="Corkery R.W."/>
            <person name="Loughlin P.C."/>
            <person name="Scheer H."/>
            <person name="Willows R.D."/>
            <person name="Chen M."/>
        </authorList>
    </citation>
    <scope>NUCLEOTIDE SEQUENCE [LARGE SCALE GENOMIC DNA]</scope>
    <source>
        <strain evidence="6 7">C2206</strain>
    </source>
</reference>
<organism evidence="6 7">
    <name type="scientific">Halomicronema hongdechloris C2206</name>
    <dbReference type="NCBI Taxonomy" id="1641165"/>
    <lineage>
        <taxon>Bacteria</taxon>
        <taxon>Bacillati</taxon>
        <taxon>Cyanobacteriota</taxon>
        <taxon>Cyanophyceae</taxon>
        <taxon>Nodosilineales</taxon>
        <taxon>Nodosilineaceae</taxon>
        <taxon>Halomicronema</taxon>
    </lineage>
</organism>
<dbReference type="GO" id="GO:0005829">
    <property type="term" value="C:cytosol"/>
    <property type="evidence" value="ECO:0007669"/>
    <property type="project" value="TreeGrafter"/>
</dbReference>
<dbReference type="GO" id="GO:0003700">
    <property type="term" value="F:DNA-binding transcription factor activity"/>
    <property type="evidence" value="ECO:0007669"/>
    <property type="project" value="InterPro"/>
</dbReference>
<evidence type="ECO:0000313" key="7">
    <source>
        <dbReference type="Proteomes" id="UP000191901"/>
    </source>
</evidence>
<evidence type="ECO:0000256" key="4">
    <source>
        <dbReference type="ARBA" id="ARBA00023163"/>
    </source>
</evidence>
<dbReference type="RefSeq" id="WP_080810722.1">
    <property type="nucleotide sequence ID" value="NZ_CP021983.2"/>
</dbReference>
<dbReference type="Proteomes" id="UP000191901">
    <property type="component" value="Chromosome"/>
</dbReference>
<dbReference type="Gene3D" id="3.40.190.290">
    <property type="match status" value="1"/>
</dbReference>
<dbReference type="GO" id="GO:0003677">
    <property type="term" value="F:DNA binding"/>
    <property type="evidence" value="ECO:0007669"/>
    <property type="project" value="UniProtKB-KW"/>
</dbReference>
<feature type="domain" description="HTH lysR-type" evidence="5">
    <location>
        <begin position="9"/>
        <end position="66"/>
    </location>
</feature>